<dbReference type="InterPro" id="IPR025531">
    <property type="entry name" value="DUF4418"/>
</dbReference>
<feature type="transmembrane region" description="Helical" evidence="1">
    <location>
        <begin position="68"/>
        <end position="86"/>
    </location>
</feature>
<comment type="caution">
    <text evidence="2">The sequence shown here is derived from an EMBL/GenBank/DDBJ whole genome shotgun (WGS) entry which is preliminary data.</text>
</comment>
<feature type="transmembrane region" description="Helical" evidence="1">
    <location>
        <begin position="126"/>
        <end position="148"/>
    </location>
</feature>
<keyword evidence="1" id="KW-0472">Membrane</keyword>
<dbReference type="Proteomes" id="UP000287533">
    <property type="component" value="Unassembled WGS sequence"/>
</dbReference>
<evidence type="ECO:0000313" key="3">
    <source>
        <dbReference type="Proteomes" id="UP000287533"/>
    </source>
</evidence>
<reference evidence="2 3" key="1">
    <citation type="submission" date="2018-09" db="EMBL/GenBank/DDBJ databases">
        <title>Characterization of the phylogenetic diversity of five novel species belonging to the genus Bifidobacterium.</title>
        <authorList>
            <person name="Lugli G.A."/>
            <person name="Duranti S."/>
            <person name="Milani C."/>
        </authorList>
    </citation>
    <scope>NUCLEOTIDE SEQUENCE [LARGE SCALE GENOMIC DNA]</scope>
    <source>
        <strain evidence="2 3">2034B</strain>
    </source>
</reference>
<evidence type="ECO:0000256" key="1">
    <source>
        <dbReference type="SAM" id="Phobius"/>
    </source>
</evidence>
<proteinExistence type="predicted"/>
<gene>
    <name evidence="2" type="ORF">D2E25_0186</name>
</gene>
<feature type="transmembrane region" description="Helical" evidence="1">
    <location>
        <begin position="28"/>
        <end position="48"/>
    </location>
</feature>
<keyword evidence="1" id="KW-1133">Transmembrane helix</keyword>
<keyword evidence="3" id="KW-1185">Reference proteome</keyword>
<evidence type="ECO:0000313" key="2">
    <source>
        <dbReference type="EMBL" id="RSX53880.1"/>
    </source>
</evidence>
<evidence type="ECO:0008006" key="4">
    <source>
        <dbReference type="Google" id="ProtNLM"/>
    </source>
</evidence>
<sequence>MARDCQQKLRVSTMNALRKREEVMKNKLFASIPNIVFGALLVIAPQTFAHACGAHDGMMPACHYSQQAATGIGAVILVLGLVALIVDPKVRIGLNIAAIANTVLLFAIPTVLIGICKGAMMHCRAVMLPTLIVLGVLVVVFAVLSIVFDTRSSKRA</sequence>
<dbReference type="EMBL" id="QXGL01000001">
    <property type="protein sequence ID" value="RSX53880.1"/>
    <property type="molecule type" value="Genomic_DNA"/>
</dbReference>
<accession>A0A430FM71</accession>
<feature type="transmembrane region" description="Helical" evidence="1">
    <location>
        <begin position="98"/>
        <end position="120"/>
    </location>
</feature>
<organism evidence="2 3">
    <name type="scientific">Bifidobacterium goeldii</name>
    <dbReference type="NCBI Taxonomy" id="2306975"/>
    <lineage>
        <taxon>Bacteria</taxon>
        <taxon>Bacillati</taxon>
        <taxon>Actinomycetota</taxon>
        <taxon>Actinomycetes</taxon>
        <taxon>Bifidobacteriales</taxon>
        <taxon>Bifidobacteriaceae</taxon>
        <taxon>Bifidobacterium</taxon>
    </lineage>
</organism>
<dbReference type="AlphaFoldDB" id="A0A430FM71"/>
<protein>
    <recommendedName>
        <fullName evidence="4">DUF4418 domain-containing protein</fullName>
    </recommendedName>
</protein>
<name>A0A430FM71_9BIFI</name>
<dbReference type="Pfam" id="PF14387">
    <property type="entry name" value="DUF4418"/>
    <property type="match status" value="1"/>
</dbReference>
<keyword evidence="1" id="KW-0812">Transmembrane</keyword>